<reference evidence="12" key="1">
    <citation type="submission" date="2025-08" db="UniProtKB">
        <authorList>
            <consortium name="RefSeq"/>
        </authorList>
    </citation>
    <scope>IDENTIFICATION</scope>
    <source>
        <tissue evidence="12">Whole organism</tissue>
    </source>
</reference>
<gene>
    <name evidence="12" type="primary">LOC108682445</name>
</gene>
<dbReference type="KEGG" id="hazt:108682445"/>
<evidence type="ECO:0000256" key="4">
    <source>
        <dbReference type="ARBA" id="ARBA00022801"/>
    </source>
</evidence>
<feature type="chain" id="PRO_5034663988" description="cellulase" evidence="10">
    <location>
        <begin position="18"/>
        <end position="449"/>
    </location>
</feature>
<feature type="signal peptide" evidence="10">
    <location>
        <begin position="1"/>
        <end position="17"/>
    </location>
</feature>
<evidence type="ECO:0000256" key="10">
    <source>
        <dbReference type="SAM" id="SignalP"/>
    </source>
</evidence>
<dbReference type="OMA" id="FSIWNDN"/>
<dbReference type="InterPro" id="IPR037019">
    <property type="entry name" value="Glyco_hydro_7_sf"/>
</dbReference>
<keyword evidence="4" id="KW-0378">Hydrolase</keyword>
<dbReference type="Proteomes" id="UP000694843">
    <property type="component" value="Unplaced"/>
</dbReference>
<evidence type="ECO:0000256" key="2">
    <source>
        <dbReference type="ARBA" id="ARBA00006044"/>
    </source>
</evidence>
<comment type="similarity">
    <text evidence="2">Belongs to the glycosyl hydrolase 7 (cellulase C) family.</text>
</comment>
<sequence length="449" mass="49045">MMRFILLIFVLVKSGCAQHPSALVEEFHPPLPIQVCDETGCQTEDTSFVMDPSRRGLMSVADNEQTNCRTSDGYDPVLCPDGLTCAENCAISGFTQEDYDVKWGISSEGNAITFRYLTDYTIGGGGYLLATEDKYKMFKMKNREIAFDVDMSKLPCGLNGALFFVEVEEDGGMASYPSNKAGAKYGLGVCDGQCKHDLTYYGGKVNVDGYAEEGACCFEFDLWEANAWATAYTTHGCSIQGYYLCTGTECGDGDDRYNGVCDKDGCLYNSFKLNDHFFYGANESFVIDTRRPFTVVTQFVTVDGTDSGDLNEVRRIYVQDNIVIENSFANYHGLENYNSISDDFCADLTAYIGGANYAASVGGMKGIGDALDRGVVLDFALWADSGSYMLWLDGLFPPDADPATPGALNGPCPADSGRPDDIIVDYPDAAITFSNIKYGTIGSTFRRKL</sequence>
<dbReference type="GO" id="GO:0030245">
    <property type="term" value="P:cellulose catabolic process"/>
    <property type="evidence" value="ECO:0007669"/>
    <property type="project" value="UniProtKB-KW"/>
</dbReference>
<dbReference type="GO" id="GO:0008810">
    <property type="term" value="F:cellulase activity"/>
    <property type="evidence" value="ECO:0007669"/>
    <property type="project" value="UniProtKB-EC"/>
</dbReference>
<evidence type="ECO:0000256" key="3">
    <source>
        <dbReference type="ARBA" id="ARBA00012601"/>
    </source>
</evidence>
<dbReference type="PANTHER" id="PTHR33753:SF1">
    <property type="entry name" value="ENDO-BETA-1,4-GLUCANASE CELB"/>
    <property type="match status" value="1"/>
</dbReference>
<evidence type="ECO:0000256" key="1">
    <source>
        <dbReference type="ARBA" id="ARBA00000966"/>
    </source>
</evidence>
<dbReference type="InterPro" id="IPR001722">
    <property type="entry name" value="Glyco_hydro_7"/>
</dbReference>
<accession>A0A8B7PLM5</accession>
<evidence type="ECO:0000256" key="5">
    <source>
        <dbReference type="ARBA" id="ARBA00023001"/>
    </source>
</evidence>
<keyword evidence="11" id="KW-1185">Reference proteome</keyword>
<dbReference type="Gene3D" id="2.70.100.10">
    <property type="entry name" value="Glycoside hydrolase, family 7, domain"/>
    <property type="match status" value="1"/>
</dbReference>
<keyword evidence="8" id="KW-0326">Glycosidase</keyword>
<comment type="catalytic activity">
    <reaction evidence="1">
        <text>Endohydrolysis of (1-&gt;4)-beta-D-glucosidic linkages in cellulose, lichenin and cereal beta-D-glucans.</text>
        <dbReference type="EC" id="3.2.1.4"/>
    </reaction>
</comment>
<evidence type="ECO:0000256" key="7">
    <source>
        <dbReference type="ARBA" id="ARBA00023277"/>
    </source>
</evidence>
<dbReference type="SUPFAM" id="SSF49899">
    <property type="entry name" value="Concanavalin A-like lectins/glucanases"/>
    <property type="match status" value="1"/>
</dbReference>
<dbReference type="RefSeq" id="XP_018027094.1">
    <property type="nucleotide sequence ID" value="XM_018171605.2"/>
</dbReference>
<name>A0A8B7PLM5_HYAAZ</name>
<dbReference type="InterPro" id="IPR013320">
    <property type="entry name" value="ConA-like_dom_sf"/>
</dbReference>
<evidence type="ECO:0000313" key="11">
    <source>
        <dbReference type="Proteomes" id="UP000694843"/>
    </source>
</evidence>
<dbReference type="EC" id="3.2.1.4" evidence="3"/>
<protein>
    <recommendedName>
        <fullName evidence="3">cellulase</fullName>
        <ecNumber evidence="3">3.2.1.4</ecNumber>
    </recommendedName>
</protein>
<organism evidence="11 12">
    <name type="scientific">Hyalella azteca</name>
    <name type="common">Amphipod</name>
    <dbReference type="NCBI Taxonomy" id="294128"/>
    <lineage>
        <taxon>Eukaryota</taxon>
        <taxon>Metazoa</taxon>
        <taxon>Ecdysozoa</taxon>
        <taxon>Arthropoda</taxon>
        <taxon>Crustacea</taxon>
        <taxon>Multicrustacea</taxon>
        <taxon>Malacostraca</taxon>
        <taxon>Eumalacostraca</taxon>
        <taxon>Peracarida</taxon>
        <taxon>Amphipoda</taxon>
        <taxon>Senticaudata</taxon>
        <taxon>Talitrida</taxon>
        <taxon>Talitroidea</taxon>
        <taxon>Hyalellidae</taxon>
        <taxon>Hyalella</taxon>
    </lineage>
</organism>
<keyword evidence="10" id="KW-0732">Signal</keyword>
<dbReference type="AlphaFoldDB" id="A0A8B7PLM5"/>
<evidence type="ECO:0000256" key="8">
    <source>
        <dbReference type="ARBA" id="ARBA00023295"/>
    </source>
</evidence>
<keyword evidence="9" id="KW-0624">Polysaccharide degradation</keyword>
<proteinExistence type="inferred from homology"/>
<evidence type="ECO:0000256" key="9">
    <source>
        <dbReference type="ARBA" id="ARBA00023326"/>
    </source>
</evidence>
<dbReference type="PRINTS" id="PR00734">
    <property type="entry name" value="GLHYDRLASE7"/>
</dbReference>
<dbReference type="CDD" id="cd07999">
    <property type="entry name" value="GH7_CBH_EG"/>
    <property type="match status" value="1"/>
</dbReference>
<keyword evidence="7" id="KW-0119">Carbohydrate metabolism</keyword>
<keyword evidence="5" id="KW-0136">Cellulose degradation</keyword>
<dbReference type="GeneID" id="108682445"/>
<dbReference type="PANTHER" id="PTHR33753">
    <property type="entry name" value="1,4-BETA-D-GLUCAN CELLOBIOHYDROLASE B"/>
    <property type="match status" value="1"/>
</dbReference>
<dbReference type="Pfam" id="PF00840">
    <property type="entry name" value="Glyco_hydro_7"/>
    <property type="match status" value="1"/>
</dbReference>
<evidence type="ECO:0000256" key="6">
    <source>
        <dbReference type="ARBA" id="ARBA00023180"/>
    </source>
</evidence>
<dbReference type="OrthoDB" id="412382at2759"/>
<keyword evidence="6" id="KW-0325">Glycoprotein</keyword>
<evidence type="ECO:0000313" key="12">
    <source>
        <dbReference type="RefSeq" id="XP_018027094.1"/>
    </source>
</evidence>